<evidence type="ECO:0000313" key="2">
    <source>
        <dbReference type="Proteomes" id="UP000805649"/>
    </source>
</evidence>
<evidence type="ECO:0000313" key="1">
    <source>
        <dbReference type="EMBL" id="KAL0942314.1"/>
    </source>
</evidence>
<dbReference type="Proteomes" id="UP000805649">
    <property type="component" value="Unassembled WGS sequence"/>
</dbReference>
<keyword evidence="2" id="KW-1185">Reference proteome</keyword>
<comment type="caution">
    <text evidence="1">The sequence shown here is derived from an EMBL/GenBank/DDBJ whole genome shotgun (WGS) entry which is preliminary data.</text>
</comment>
<accession>A0ACC3ZDU1</accession>
<protein>
    <submittedName>
        <fullName evidence="1">Formyl transferase</fullName>
    </submittedName>
</protein>
<keyword evidence="1" id="KW-0808">Transferase</keyword>
<gene>
    <name evidence="1" type="ORF">CTRU02_200200</name>
</gene>
<reference evidence="1 2" key="1">
    <citation type="journal article" date="2020" name="Phytopathology">
        <title>Genome Sequence Resources of Colletotrichum truncatum, C. plurivorum, C. musicola, and C. sojae: Four Species Pathogenic to Soybean (Glycine max).</title>
        <authorList>
            <person name="Rogerio F."/>
            <person name="Boufleur T.R."/>
            <person name="Ciampi-Guillardi M."/>
            <person name="Sukno S.A."/>
            <person name="Thon M.R."/>
            <person name="Massola Junior N.S."/>
            <person name="Baroncelli R."/>
        </authorList>
    </citation>
    <scope>NUCLEOTIDE SEQUENCE [LARGE SCALE GENOMIC DNA]</scope>
    <source>
        <strain evidence="1 2">CMES1059</strain>
    </source>
</reference>
<name>A0ACC3ZDU1_COLTU</name>
<sequence>MTQPPPSRTPVSGPPVFASSQRFQTTPRFAQPSSTQRPSTQRPPSTPGFPSTARLPRHQDPIHDALDSSPLNSSPPDATATVIQSARSTLKASTQRVKERIEIDSDADSNSQDDDEEHISRPSRLVAKDSIEIESDAPGDTQGDTQSDLVERTPKRRRISITPTHSWENNAIDNDTAHLKEEDDVYHSTSEQNEMLLDDKDAILPDEDSRMSEEPDIPDFDETDVTKIQPTFQRAPRFKVSDIEAARQESLAVAFSPQRRGPKYVAGGLAAELQSWLADVKAALARASGLIRRPTCRHYSRAATSDPLRILFCGSDEFSCAALTALNAEKRRNPALIESLDVVVRPGKLTGRGMKKIREVPLKNLAQDLDLPIHVRDTFTGWQPENNINLIIAVSFGLFVPPRLLNLAKYGGLNVHPSLLPDFRGPAPLQHTLLQRRTHTGITLQTLHHKTFDHGTILSQTPLPGIPVPDNCTTQHLHDIVTPLAAEMLVDGLRRGLHVPPLEDVGWKPQGEEEDNLCHAPKVTKHDRQVNWSKWSADDIVLRQRVLGPMWCEAMHHGDQKVLRLIFEDVQVVERPDRVKEWLKRFQQRKNGSLAAENVPEADLEVKSVTWLWKPEGPGGKDPESWGRIKLPYFEEEDGQGILIPAMKGGCLRVPIIKVEGSKGKPAAKAIVGFGKIEEIEDAHSENGYGISDAIMLGVAGWLDL</sequence>
<dbReference type="EMBL" id="VUJX02000001">
    <property type="protein sequence ID" value="KAL0942314.1"/>
    <property type="molecule type" value="Genomic_DNA"/>
</dbReference>
<proteinExistence type="predicted"/>
<organism evidence="1 2">
    <name type="scientific">Colletotrichum truncatum</name>
    <name type="common">Anthracnose fungus</name>
    <name type="synonym">Colletotrichum capsici</name>
    <dbReference type="NCBI Taxonomy" id="5467"/>
    <lineage>
        <taxon>Eukaryota</taxon>
        <taxon>Fungi</taxon>
        <taxon>Dikarya</taxon>
        <taxon>Ascomycota</taxon>
        <taxon>Pezizomycotina</taxon>
        <taxon>Sordariomycetes</taxon>
        <taxon>Hypocreomycetidae</taxon>
        <taxon>Glomerellales</taxon>
        <taxon>Glomerellaceae</taxon>
        <taxon>Colletotrichum</taxon>
        <taxon>Colletotrichum truncatum species complex</taxon>
    </lineage>
</organism>